<accession>A0A9J5Y365</accession>
<evidence type="ECO:0000256" key="1">
    <source>
        <dbReference type="SAM" id="MobiDB-lite"/>
    </source>
</evidence>
<reference evidence="2 3" key="1">
    <citation type="submission" date="2020-09" db="EMBL/GenBank/DDBJ databases">
        <title>De no assembly of potato wild relative species, Solanum commersonii.</title>
        <authorList>
            <person name="Cho K."/>
        </authorList>
    </citation>
    <scope>NUCLEOTIDE SEQUENCE [LARGE SCALE GENOMIC DNA]</scope>
    <source>
        <strain evidence="2">LZ3.2</strain>
        <tissue evidence="2">Leaf</tissue>
    </source>
</reference>
<sequence length="92" mass="10580">MEQVNPHGQNDSFSRLNKPRTNSPSIFVIRNSDLIFAKNFHGRSLKPYIWRQLTLTAKTSYFQGQTSIRAGKHPFCQFSCAIFHGIFGDLDF</sequence>
<dbReference type="EMBL" id="JACXVP010000008">
    <property type="protein sequence ID" value="KAG5593558.1"/>
    <property type="molecule type" value="Genomic_DNA"/>
</dbReference>
<evidence type="ECO:0000313" key="2">
    <source>
        <dbReference type="EMBL" id="KAG5593558.1"/>
    </source>
</evidence>
<name>A0A9J5Y365_SOLCO</name>
<keyword evidence="3" id="KW-1185">Reference proteome</keyword>
<comment type="caution">
    <text evidence="2">The sequence shown here is derived from an EMBL/GenBank/DDBJ whole genome shotgun (WGS) entry which is preliminary data.</text>
</comment>
<dbReference type="Proteomes" id="UP000824120">
    <property type="component" value="Chromosome 8"/>
</dbReference>
<evidence type="ECO:0000313" key="3">
    <source>
        <dbReference type="Proteomes" id="UP000824120"/>
    </source>
</evidence>
<organism evidence="2 3">
    <name type="scientific">Solanum commersonii</name>
    <name type="common">Commerson's wild potato</name>
    <name type="synonym">Commerson's nightshade</name>
    <dbReference type="NCBI Taxonomy" id="4109"/>
    <lineage>
        <taxon>Eukaryota</taxon>
        <taxon>Viridiplantae</taxon>
        <taxon>Streptophyta</taxon>
        <taxon>Embryophyta</taxon>
        <taxon>Tracheophyta</taxon>
        <taxon>Spermatophyta</taxon>
        <taxon>Magnoliopsida</taxon>
        <taxon>eudicotyledons</taxon>
        <taxon>Gunneridae</taxon>
        <taxon>Pentapetalae</taxon>
        <taxon>asterids</taxon>
        <taxon>lamiids</taxon>
        <taxon>Solanales</taxon>
        <taxon>Solanaceae</taxon>
        <taxon>Solanoideae</taxon>
        <taxon>Solaneae</taxon>
        <taxon>Solanum</taxon>
    </lineage>
</organism>
<proteinExistence type="predicted"/>
<dbReference type="AlphaFoldDB" id="A0A9J5Y365"/>
<gene>
    <name evidence="2" type="ORF">H5410_044072</name>
</gene>
<feature type="region of interest" description="Disordered" evidence="1">
    <location>
        <begin position="1"/>
        <end position="24"/>
    </location>
</feature>
<protein>
    <submittedName>
        <fullName evidence="2">Uncharacterized protein</fullName>
    </submittedName>
</protein>